<dbReference type="InterPro" id="IPR047878">
    <property type="entry name" value="UBL7_UBA"/>
</dbReference>
<evidence type="ECO:0000256" key="4">
    <source>
        <dbReference type="SAM" id="Phobius"/>
    </source>
</evidence>
<keyword evidence="4" id="KW-1133">Transmembrane helix</keyword>
<dbReference type="SUPFAM" id="SSF46934">
    <property type="entry name" value="UBA-like"/>
    <property type="match status" value="1"/>
</dbReference>
<organism evidence="8">
    <name type="scientific">Daphnia atkinsoni</name>
    <dbReference type="NCBI Taxonomy" id="342845"/>
    <lineage>
        <taxon>Eukaryota</taxon>
        <taxon>Metazoa</taxon>
        <taxon>Ecdysozoa</taxon>
        <taxon>Arthropoda</taxon>
        <taxon>Crustacea</taxon>
        <taxon>Branchiopoda</taxon>
        <taxon>Diplostraca</taxon>
        <taxon>Cladocera</taxon>
        <taxon>Anomopoda</taxon>
        <taxon>Daphniidae</taxon>
        <taxon>Daphnia</taxon>
        <taxon>Daphnia atkinsoni group</taxon>
    </lineage>
</organism>
<feature type="compositionally biased region" description="Low complexity" evidence="3">
    <location>
        <begin position="443"/>
        <end position="465"/>
    </location>
</feature>
<dbReference type="FunFam" id="2.60.40.10:FF:000032">
    <property type="entry name" value="palladin isoform X1"/>
    <property type="match status" value="1"/>
</dbReference>
<feature type="compositionally biased region" description="Polar residues" evidence="3">
    <location>
        <begin position="343"/>
        <end position="358"/>
    </location>
</feature>
<accession>A0A4Y7LWC9</accession>
<dbReference type="PANTHER" id="PTHR10677">
    <property type="entry name" value="UBIQUILIN"/>
    <property type="match status" value="1"/>
</dbReference>
<evidence type="ECO:0000256" key="2">
    <source>
        <dbReference type="ARBA" id="ARBA00023319"/>
    </source>
</evidence>
<dbReference type="GO" id="GO:0006511">
    <property type="term" value="P:ubiquitin-dependent protein catabolic process"/>
    <property type="evidence" value="ECO:0007669"/>
    <property type="project" value="TreeGrafter"/>
</dbReference>
<keyword evidence="4" id="KW-0472">Membrane</keyword>
<dbReference type="SMART" id="SM00409">
    <property type="entry name" value="IG"/>
    <property type="match status" value="1"/>
</dbReference>
<dbReference type="SUPFAM" id="SSF48726">
    <property type="entry name" value="Immunoglobulin"/>
    <property type="match status" value="1"/>
</dbReference>
<dbReference type="InterPro" id="IPR015496">
    <property type="entry name" value="Ubiquilin"/>
</dbReference>
<dbReference type="InterPro" id="IPR015940">
    <property type="entry name" value="UBA"/>
</dbReference>
<dbReference type="PROSITE" id="PS50030">
    <property type="entry name" value="UBA"/>
    <property type="match status" value="1"/>
</dbReference>
<evidence type="ECO:0000256" key="3">
    <source>
        <dbReference type="SAM" id="MobiDB-lite"/>
    </source>
</evidence>
<keyword evidence="5" id="KW-0732">Signal</keyword>
<dbReference type="InterPro" id="IPR013783">
    <property type="entry name" value="Ig-like_fold"/>
</dbReference>
<evidence type="ECO:0000313" key="8">
    <source>
        <dbReference type="EMBL" id="SVE73767.1"/>
    </source>
</evidence>
<dbReference type="CDD" id="cd14326">
    <property type="entry name" value="UBA_UBL7"/>
    <property type="match status" value="1"/>
</dbReference>
<evidence type="ECO:0000259" key="7">
    <source>
        <dbReference type="PROSITE" id="PS50835"/>
    </source>
</evidence>
<dbReference type="GO" id="GO:0005829">
    <property type="term" value="C:cytosol"/>
    <property type="evidence" value="ECO:0007669"/>
    <property type="project" value="TreeGrafter"/>
</dbReference>
<feature type="chain" id="PRO_5021310509" evidence="5">
    <location>
        <begin position="25"/>
        <end position="524"/>
    </location>
</feature>
<dbReference type="PROSITE" id="PS50835">
    <property type="entry name" value="IG_LIKE"/>
    <property type="match status" value="1"/>
</dbReference>
<dbReference type="InterPro" id="IPR003598">
    <property type="entry name" value="Ig_sub2"/>
</dbReference>
<feature type="domain" description="Ig-like" evidence="7">
    <location>
        <begin position="10"/>
        <end position="109"/>
    </location>
</feature>
<dbReference type="InterPro" id="IPR009060">
    <property type="entry name" value="UBA-like_sf"/>
</dbReference>
<protein>
    <submittedName>
        <fullName evidence="8">EOG090X0BNZ</fullName>
    </submittedName>
</protein>
<evidence type="ECO:0000256" key="1">
    <source>
        <dbReference type="ARBA" id="ARBA00023157"/>
    </source>
</evidence>
<feature type="compositionally biased region" description="Low complexity" evidence="3">
    <location>
        <begin position="378"/>
        <end position="397"/>
    </location>
</feature>
<proteinExistence type="evidence at transcript level"/>
<keyword evidence="1" id="KW-1015">Disulfide bond</keyword>
<evidence type="ECO:0000259" key="6">
    <source>
        <dbReference type="PROSITE" id="PS50030"/>
    </source>
</evidence>
<reference evidence="8" key="1">
    <citation type="submission" date="2018-08" db="EMBL/GenBank/DDBJ databases">
        <authorList>
            <person name="Cornetti L."/>
        </authorList>
    </citation>
    <scope>NUCLEOTIDE SEQUENCE</scope>
    <source>
        <strain evidence="8">IL-KID-3b-11</strain>
    </source>
</reference>
<dbReference type="Gene3D" id="1.10.8.10">
    <property type="entry name" value="DNA helicase RuvA subunit, C-terminal domain"/>
    <property type="match status" value="1"/>
</dbReference>
<feature type="region of interest" description="Disordered" evidence="3">
    <location>
        <begin position="142"/>
        <end position="161"/>
    </location>
</feature>
<name>A0A4Y7LWC9_9CRUS</name>
<feature type="region of interest" description="Disordered" evidence="3">
    <location>
        <begin position="438"/>
        <end position="473"/>
    </location>
</feature>
<dbReference type="InterPro" id="IPR036179">
    <property type="entry name" value="Ig-like_dom_sf"/>
</dbReference>
<dbReference type="SUPFAM" id="SSF54236">
    <property type="entry name" value="Ubiquitin-like"/>
    <property type="match status" value="1"/>
</dbReference>
<dbReference type="InterPro" id="IPR003599">
    <property type="entry name" value="Ig_sub"/>
</dbReference>
<dbReference type="AlphaFoldDB" id="A0A4Y7LWC9"/>
<dbReference type="EMBL" id="LR004148">
    <property type="protein sequence ID" value="SVE73767.1"/>
    <property type="molecule type" value="mRNA"/>
</dbReference>
<feature type="region of interest" description="Disordered" evidence="3">
    <location>
        <begin position="378"/>
        <end position="406"/>
    </location>
</feature>
<evidence type="ECO:0000256" key="5">
    <source>
        <dbReference type="SAM" id="SignalP"/>
    </source>
</evidence>
<feature type="region of interest" description="Disordered" evidence="3">
    <location>
        <begin position="330"/>
        <end position="358"/>
    </location>
</feature>
<dbReference type="PANTHER" id="PTHR10677:SF25">
    <property type="entry name" value="UBIQUITIN-LIKE PROTEIN 7"/>
    <property type="match status" value="1"/>
</dbReference>
<keyword evidence="4" id="KW-0812">Transmembrane</keyword>
<gene>
    <name evidence="8" type="primary">EOG090X0BNZ</name>
</gene>
<dbReference type="GO" id="GO:0031593">
    <property type="term" value="F:polyubiquitin modification-dependent protein binding"/>
    <property type="evidence" value="ECO:0007669"/>
    <property type="project" value="TreeGrafter"/>
</dbReference>
<keyword evidence="2" id="KW-0393">Immunoglobulin domain</keyword>
<feature type="compositionally biased region" description="Acidic residues" evidence="3">
    <location>
        <begin position="331"/>
        <end position="342"/>
    </location>
</feature>
<dbReference type="SMART" id="SM00408">
    <property type="entry name" value="IGc2"/>
    <property type="match status" value="1"/>
</dbReference>
<dbReference type="Gene3D" id="2.60.40.10">
    <property type="entry name" value="Immunoglobulins"/>
    <property type="match status" value="1"/>
</dbReference>
<dbReference type="Pfam" id="PF13927">
    <property type="entry name" value="Ig_3"/>
    <property type="match status" value="1"/>
</dbReference>
<feature type="transmembrane region" description="Helical" evidence="4">
    <location>
        <begin position="113"/>
        <end position="134"/>
    </location>
</feature>
<feature type="domain" description="UBA" evidence="6">
    <location>
        <begin position="476"/>
        <end position="520"/>
    </location>
</feature>
<dbReference type="InterPro" id="IPR029071">
    <property type="entry name" value="Ubiquitin-like_domsf"/>
</dbReference>
<sequence length="524" mass="57559">MVLLMAIVEPIVAALSTSFNVVEGENFRLPCVVYGYPTPNIEWRREGEEGQWETLMADGHFMFEPNNEGIANGTLLIEEVKLDDRDNYMCYASNDLGNHNGTTLIRVIDKYAALWPFLGICIEVIVLCSVIFVCEKRRNKKQFDESDNEQNNTKHTGNAKDSELENIASNLSVAELKKNILLKAGLDSQCQLELIYSCRPLKDETTLNTLQNVESGIKTIYATVVKPAEKVQPKKLNAVEQHQLFLAFRAAMTNPNFRQTLQNFSKPENIQSLTETVPGLAGDEIALSMLQDWELLLHLADPKIVQVLVEKHPALIDAASRMMNSVSESLVPEDDGMDEDQDQPNTSQQASRSQAAFGSGITQAQLAAALNFAQNSIRQPLPTGTTTQPQQHDTPGTSFQQPEQSAARLLNDAARSNFNNGLTPEMFTQALLQAMNQMGGGTNSNNTSGNIAMASSSGTNSNAAAESRRGIDDDASLQEQFGRLLPQMREYGITDENLSLRALQATNGDVEAALNLIYAGLVDD</sequence>
<feature type="signal peptide" evidence="5">
    <location>
        <begin position="1"/>
        <end position="24"/>
    </location>
</feature>
<dbReference type="InterPro" id="IPR007110">
    <property type="entry name" value="Ig-like_dom"/>
</dbReference>